<dbReference type="CDD" id="cd00430">
    <property type="entry name" value="PLPDE_III_AR"/>
    <property type="match status" value="1"/>
</dbReference>
<accession>A0AA35X732</accession>
<proteinExistence type="predicted"/>
<dbReference type="PANTHER" id="PTHR30511">
    <property type="entry name" value="ALANINE RACEMASE"/>
    <property type="match status" value="1"/>
</dbReference>
<dbReference type="SMART" id="SM01005">
    <property type="entry name" value="Ala_racemase_C"/>
    <property type="match status" value="1"/>
</dbReference>
<comment type="cofactor">
    <cofactor evidence="1">
        <name>pyridoxal 5'-phosphate</name>
        <dbReference type="ChEBI" id="CHEBI:597326"/>
    </cofactor>
</comment>
<keyword evidence="3" id="KW-0413">Isomerase</keyword>
<dbReference type="PANTHER" id="PTHR30511:SF0">
    <property type="entry name" value="ALANINE RACEMASE, CATABOLIC-RELATED"/>
    <property type="match status" value="1"/>
</dbReference>
<dbReference type="GO" id="GO:0005829">
    <property type="term" value="C:cytosol"/>
    <property type="evidence" value="ECO:0007669"/>
    <property type="project" value="TreeGrafter"/>
</dbReference>
<dbReference type="InterPro" id="IPR029066">
    <property type="entry name" value="PLP-binding_barrel"/>
</dbReference>
<reference evidence="5" key="1">
    <citation type="submission" date="2023-03" db="EMBL/GenBank/DDBJ databases">
        <authorList>
            <person name="Steffen K."/>
            <person name="Cardenas P."/>
        </authorList>
    </citation>
    <scope>NUCLEOTIDE SEQUENCE</scope>
</reference>
<dbReference type="PRINTS" id="PR00992">
    <property type="entry name" value="ALARACEMASE"/>
</dbReference>
<evidence type="ECO:0000256" key="2">
    <source>
        <dbReference type="ARBA" id="ARBA00022898"/>
    </source>
</evidence>
<dbReference type="InterPro" id="IPR001608">
    <property type="entry name" value="Ala_racemase_N"/>
</dbReference>
<gene>
    <name evidence="5" type="ORF">GBAR_LOCUS23332</name>
</gene>
<dbReference type="SUPFAM" id="SSF51419">
    <property type="entry name" value="PLP-binding barrel"/>
    <property type="match status" value="1"/>
</dbReference>
<dbReference type="NCBIfam" id="TIGR00492">
    <property type="entry name" value="alr"/>
    <property type="match status" value="1"/>
</dbReference>
<evidence type="ECO:0000259" key="4">
    <source>
        <dbReference type="SMART" id="SM01005"/>
    </source>
</evidence>
<sequence length="267" mass="30055">MIIDYQLTPSVYEPTLCNTLSRTAQAKGTSVKVHLDVDTGMNRGGIWYTEAVDFLKWLTSLDGIEIEGVFTHFATADQPDKSHVHLQLERFKSVLSNLSELNLRPPIVHAANSAAALTLSDSHFDTVRVGLSLYGVYPSSEVRRASPVSLRPALSWKARLICLRQSMQGEGVSYGRTYIVDKPTWLATLPVGYADGYSRALSNRGEALIGRQSVNRSERFAWMGPSFGLHRRKGNRQISPYASAMRETWRLPSIRLQKRREPSRMRF</sequence>
<feature type="domain" description="Alanine racemase C-terminal" evidence="4">
    <location>
        <begin position="153"/>
        <end position="234"/>
    </location>
</feature>
<dbReference type="Pfam" id="PF01168">
    <property type="entry name" value="Ala_racemase_N"/>
    <property type="match status" value="1"/>
</dbReference>
<dbReference type="SUPFAM" id="SSF50621">
    <property type="entry name" value="Alanine racemase C-terminal domain-like"/>
    <property type="match status" value="1"/>
</dbReference>
<keyword evidence="2" id="KW-0663">Pyridoxal phosphate</keyword>
<organism evidence="5 6">
    <name type="scientific">Geodia barretti</name>
    <name type="common">Barrett's horny sponge</name>
    <dbReference type="NCBI Taxonomy" id="519541"/>
    <lineage>
        <taxon>Eukaryota</taxon>
        <taxon>Metazoa</taxon>
        <taxon>Porifera</taxon>
        <taxon>Demospongiae</taxon>
        <taxon>Heteroscleromorpha</taxon>
        <taxon>Tetractinellida</taxon>
        <taxon>Astrophorina</taxon>
        <taxon>Geodiidae</taxon>
        <taxon>Geodia</taxon>
    </lineage>
</organism>
<dbReference type="EMBL" id="CASHTH010003231">
    <property type="protein sequence ID" value="CAI8042011.1"/>
    <property type="molecule type" value="Genomic_DNA"/>
</dbReference>
<dbReference type="Gene3D" id="3.20.20.10">
    <property type="entry name" value="Alanine racemase"/>
    <property type="match status" value="1"/>
</dbReference>
<evidence type="ECO:0000313" key="6">
    <source>
        <dbReference type="Proteomes" id="UP001174909"/>
    </source>
</evidence>
<dbReference type="InterPro" id="IPR011079">
    <property type="entry name" value="Ala_racemase_C"/>
</dbReference>
<evidence type="ECO:0000313" key="5">
    <source>
        <dbReference type="EMBL" id="CAI8042011.1"/>
    </source>
</evidence>
<dbReference type="AlphaFoldDB" id="A0AA35X732"/>
<dbReference type="GO" id="GO:0030632">
    <property type="term" value="P:D-alanine biosynthetic process"/>
    <property type="evidence" value="ECO:0007669"/>
    <property type="project" value="TreeGrafter"/>
</dbReference>
<dbReference type="Gene3D" id="2.40.37.10">
    <property type="entry name" value="Lyase, Ornithine Decarboxylase, Chain A, domain 1"/>
    <property type="match status" value="1"/>
</dbReference>
<name>A0AA35X732_GEOBA</name>
<protein>
    <submittedName>
        <fullName evidence="5">Alanine racemase</fullName>
    </submittedName>
</protein>
<dbReference type="GO" id="GO:0008784">
    <property type="term" value="F:alanine racemase activity"/>
    <property type="evidence" value="ECO:0007669"/>
    <property type="project" value="InterPro"/>
</dbReference>
<dbReference type="Proteomes" id="UP001174909">
    <property type="component" value="Unassembled WGS sequence"/>
</dbReference>
<evidence type="ECO:0000256" key="3">
    <source>
        <dbReference type="ARBA" id="ARBA00023235"/>
    </source>
</evidence>
<dbReference type="GO" id="GO:0030170">
    <property type="term" value="F:pyridoxal phosphate binding"/>
    <property type="evidence" value="ECO:0007669"/>
    <property type="project" value="TreeGrafter"/>
</dbReference>
<keyword evidence="6" id="KW-1185">Reference proteome</keyword>
<dbReference type="Pfam" id="PF00842">
    <property type="entry name" value="Ala_racemase_C"/>
    <property type="match status" value="1"/>
</dbReference>
<comment type="caution">
    <text evidence="5">The sequence shown here is derived from an EMBL/GenBank/DDBJ whole genome shotgun (WGS) entry which is preliminary data.</text>
</comment>
<dbReference type="InterPro" id="IPR000821">
    <property type="entry name" value="Ala_racemase"/>
</dbReference>
<evidence type="ECO:0000256" key="1">
    <source>
        <dbReference type="ARBA" id="ARBA00001933"/>
    </source>
</evidence>
<dbReference type="InterPro" id="IPR009006">
    <property type="entry name" value="Ala_racemase/Decarboxylase_C"/>
</dbReference>